<dbReference type="Pfam" id="PF18988">
    <property type="entry name" value="DUF5721"/>
    <property type="match status" value="1"/>
</dbReference>
<evidence type="ECO:0000313" key="2">
    <source>
        <dbReference type="Proteomes" id="UP000265643"/>
    </source>
</evidence>
<name>A0A391P9W4_9FIRM</name>
<evidence type="ECO:0000313" key="1">
    <source>
        <dbReference type="EMBL" id="GCA66393.1"/>
    </source>
</evidence>
<accession>A0A391P9W4</accession>
<protein>
    <submittedName>
        <fullName evidence="1">Uncharacterized protein</fullName>
    </submittedName>
</protein>
<dbReference type="AlphaFoldDB" id="A0A391P9W4"/>
<dbReference type="InterPro" id="IPR043779">
    <property type="entry name" value="DUF5721"/>
</dbReference>
<gene>
    <name evidence="1" type="ORF">KGMB01110_08290</name>
</gene>
<comment type="caution">
    <text evidence="1">The sequence shown here is derived from an EMBL/GenBank/DDBJ whole genome shotgun (WGS) entry which is preliminary data.</text>
</comment>
<dbReference type="RefSeq" id="WP_119297652.1">
    <property type="nucleotide sequence ID" value="NZ_BHGK01000001.1"/>
</dbReference>
<proteinExistence type="predicted"/>
<organism evidence="1 2">
    <name type="scientific">Mediterraneibacter butyricigenes</name>
    <dbReference type="NCBI Taxonomy" id="2316025"/>
    <lineage>
        <taxon>Bacteria</taxon>
        <taxon>Bacillati</taxon>
        <taxon>Bacillota</taxon>
        <taxon>Clostridia</taxon>
        <taxon>Lachnospirales</taxon>
        <taxon>Lachnospiraceae</taxon>
        <taxon>Mediterraneibacter</taxon>
    </lineage>
</organism>
<dbReference type="EMBL" id="BHGK01000001">
    <property type="protein sequence ID" value="GCA66393.1"/>
    <property type="molecule type" value="Genomic_DNA"/>
</dbReference>
<dbReference type="Proteomes" id="UP000265643">
    <property type="component" value="Unassembled WGS sequence"/>
</dbReference>
<reference evidence="2" key="1">
    <citation type="submission" date="2018-09" db="EMBL/GenBank/DDBJ databases">
        <title>Draft Genome Sequence of Mediterraneibacter sp. KCTC 15684.</title>
        <authorList>
            <person name="Kim J.S."/>
            <person name="Han K.I."/>
            <person name="Suh M.K."/>
            <person name="Lee K.C."/>
            <person name="Eom M.K."/>
            <person name="Lee J.H."/>
            <person name="Park S.H."/>
            <person name="Kang S.W."/>
            <person name="Park J.E."/>
            <person name="Oh B.S."/>
            <person name="Yu S.Y."/>
            <person name="Choi S.H."/>
            <person name="Lee D.H."/>
            <person name="Yoon H."/>
            <person name="Kim B."/>
            <person name="Yang S.J."/>
            <person name="Lee J.S."/>
        </authorList>
    </citation>
    <scope>NUCLEOTIDE SEQUENCE [LARGE SCALE GENOMIC DNA]</scope>
    <source>
        <strain evidence="2">KCTC 15684</strain>
    </source>
</reference>
<sequence>MIAIQFPNVKSCMAKLLLSPTFDPFYFIEGEIVTYSTFSIDGRFHSYFFSEEDLQEYKEIPEYSYWKDIREFCFSLIKGRRTPLSFKLIFGLDSAQIAKLLSFADTAFTSNDVQGAFLNFRYDGTSLQCITGTSLNLFTLDKSLEQAFDLAIQKFLAQQEIPFELLS</sequence>
<keyword evidence="2" id="KW-1185">Reference proteome</keyword>